<keyword evidence="1" id="KW-0812">Transmembrane</keyword>
<evidence type="ECO:0000313" key="3">
    <source>
        <dbReference type="EMBL" id="KAK1733256.1"/>
    </source>
</evidence>
<feature type="domain" description="Methyltransferase FkbM" evidence="2">
    <location>
        <begin position="247"/>
        <end position="327"/>
    </location>
</feature>
<dbReference type="GO" id="GO:0032259">
    <property type="term" value="P:methylation"/>
    <property type="evidence" value="ECO:0007669"/>
    <property type="project" value="UniProtKB-KW"/>
</dbReference>
<name>A0AAD9D447_9STRA</name>
<dbReference type="Proteomes" id="UP001224775">
    <property type="component" value="Unassembled WGS sequence"/>
</dbReference>
<dbReference type="Gene3D" id="3.40.50.150">
    <property type="entry name" value="Vaccinia Virus protein VP39"/>
    <property type="match status" value="2"/>
</dbReference>
<evidence type="ECO:0000259" key="2">
    <source>
        <dbReference type="Pfam" id="PF05050"/>
    </source>
</evidence>
<proteinExistence type="predicted"/>
<keyword evidence="1" id="KW-0472">Membrane</keyword>
<accession>A0AAD9D447</accession>
<dbReference type="Pfam" id="PF05050">
    <property type="entry name" value="Methyltransf_21"/>
    <property type="match status" value="1"/>
</dbReference>
<dbReference type="PANTHER" id="PTHR34203">
    <property type="entry name" value="METHYLTRANSFERASE, FKBM FAMILY PROTEIN"/>
    <property type="match status" value="1"/>
</dbReference>
<dbReference type="InterPro" id="IPR029063">
    <property type="entry name" value="SAM-dependent_MTases_sf"/>
</dbReference>
<sequence length="347" mass="39604">MNLSTTPPSSKLSREPPARQLSPLYVLSAAVTISLLILFYNIRISLKPFRFDAEQKDDERGRGLEIWEVLLCLCVPLLTWKYKWSLSRLMQRCCLQRKASSLVFIFMAVLCIILILRRIFVRPSLCSRKGDSWMLTDVGYIRTHPNTRATGVSMRTLCDGRIWEPHVAQSIEAHLFGQGRAIDVGAFVGYHTVRLAKAAAPFDVYAFEGRPPSDLNDNIKRNNAVNVQIVQETVDENWKLSAQLEQDLLNDQDKGPLALIKIDCEGCELHFLKGAKTVLQKYHPVMIIEIQDDATRKNAKLGGQRMIQPTETRKDVLDYLTDELGYVVESLRDEDGEETWDYLAYRL</sequence>
<feature type="transmembrane region" description="Helical" evidence="1">
    <location>
        <begin position="102"/>
        <end position="120"/>
    </location>
</feature>
<protein>
    <submittedName>
        <fullName evidence="3">Methyltransferase, FkbM family</fullName>
        <ecNumber evidence="3">2.1.1.-</ecNumber>
    </submittedName>
</protein>
<dbReference type="AlphaFoldDB" id="A0AAD9D447"/>
<feature type="transmembrane region" description="Helical" evidence="1">
    <location>
        <begin position="20"/>
        <end position="42"/>
    </location>
</feature>
<keyword evidence="3" id="KW-0489">Methyltransferase</keyword>
<dbReference type="EMBL" id="JATAAI010000051">
    <property type="protein sequence ID" value="KAK1733256.1"/>
    <property type="molecule type" value="Genomic_DNA"/>
</dbReference>
<dbReference type="InterPro" id="IPR006342">
    <property type="entry name" value="FkbM_mtfrase"/>
</dbReference>
<dbReference type="InterPro" id="IPR052514">
    <property type="entry name" value="SAM-dependent_MTase"/>
</dbReference>
<keyword evidence="1" id="KW-1133">Transmembrane helix</keyword>
<dbReference type="EC" id="2.1.1.-" evidence="3"/>
<dbReference type="PANTHER" id="PTHR34203:SF15">
    <property type="entry name" value="SLL1173 PROTEIN"/>
    <property type="match status" value="1"/>
</dbReference>
<dbReference type="GO" id="GO:0008168">
    <property type="term" value="F:methyltransferase activity"/>
    <property type="evidence" value="ECO:0007669"/>
    <property type="project" value="UniProtKB-KW"/>
</dbReference>
<evidence type="ECO:0000256" key="1">
    <source>
        <dbReference type="SAM" id="Phobius"/>
    </source>
</evidence>
<keyword evidence="3" id="KW-0808">Transferase</keyword>
<dbReference type="SUPFAM" id="SSF53335">
    <property type="entry name" value="S-adenosyl-L-methionine-dependent methyltransferases"/>
    <property type="match status" value="1"/>
</dbReference>
<gene>
    <name evidence="3" type="ORF">QTG54_015973</name>
</gene>
<keyword evidence="4" id="KW-1185">Reference proteome</keyword>
<evidence type="ECO:0000313" key="4">
    <source>
        <dbReference type="Proteomes" id="UP001224775"/>
    </source>
</evidence>
<reference evidence="3" key="1">
    <citation type="submission" date="2023-06" db="EMBL/GenBank/DDBJ databases">
        <title>Survivors Of The Sea: Transcriptome response of Skeletonema marinoi to long-term dormancy.</title>
        <authorList>
            <person name="Pinder M.I.M."/>
            <person name="Kourtchenko O."/>
            <person name="Robertson E.K."/>
            <person name="Larsson T."/>
            <person name="Maumus F."/>
            <person name="Osuna-Cruz C.M."/>
            <person name="Vancaester E."/>
            <person name="Stenow R."/>
            <person name="Vandepoele K."/>
            <person name="Ploug H."/>
            <person name="Bruchert V."/>
            <person name="Godhe A."/>
            <person name="Topel M."/>
        </authorList>
    </citation>
    <scope>NUCLEOTIDE SEQUENCE</scope>
    <source>
        <strain evidence="3">R05AC</strain>
    </source>
</reference>
<organism evidence="3 4">
    <name type="scientific">Skeletonema marinoi</name>
    <dbReference type="NCBI Taxonomy" id="267567"/>
    <lineage>
        <taxon>Eukaryota</taxon>
        <taxon>Sar</taxon>
        <taxon>Stramenopiles</taxon>
        <taxon>Ochrophyta</taxon>
        <taxon>Bacillariophyta</taxon>
        <taxon>Coscinodiscophyceae</taxon>
        <taxon>Thalassiosirophycidae</taxon>
        <taxon>Thalassiosirales</taxon>
        <taxon>Skeletonemataceae</taxon>
        <taxon>Skeletonema</taxon>
        <taxon>Skeletonema marinoi-dohrnii complex</taxon>
    </lineage>
</organism>
<comment type="caution">
    <text evidence="3">The sequence shown here is derived from an EMBL/GenBank/DDBJ whole genome shotgun (WGS) entry which is preliminary data.</text>
</comment>